<keyword evidence="2" id="KW-1185">Reference proteome</keyword>
<reference evidence="2" key="1">
    <citation type="journal article" date="2018" name="BMC Genomics">
        <title>Genomic insights into host adaptation between the wheat stripe rust pathogen (Puccinia striiformis f. sp. tritici) and the barley stripe rust pathogen (Puccinia striiformis f. sp. hordei).</title>
        <authorList>
            <person name="Xia C."/>
            <person name="Wang M."/>
            <person name="Yin C."/>
            <person name="Cornejo O.E."/>
            <person name="Hulbert S.H."/>
            <person name="Chen X."/>
        </authorList>
    </citation>
    <scope>NUCLEOTIDE SEQUENCE [LARGE SCALE GENOMIC DNA]</scope>
    <source>
        <strain evidence="2">93-210</strain>
    </source>
</reference>
<proteinExistence type="predicted"/>
<evidence type="ECO:0000313" key="1">
    <source>
        <dbReference type="EMBL" id="KAI7956703.1"/>
    </source>
</evidence>
<organism evidence="1 2">
    <name type="scientific">Puccinia striiformis f. sp. tritici</name>
    <dbReference type="NCBI Taxonomy" id="168172"/>
    <lineage>
        <taxon>Eukaryota</taxon>
        <taxon>Fungi</taxon>
        <taxon>Dikarya</taxon>
        <taxon>Basidiomycota</taxon>
        <taxon>Pucciniomycotina</taxon>
        <taxon>Pucciniomycetes</taxon>
        <taxon>Pucciniales</taxon>
        <taxon>Pucciniaceae</taxon>
        <taxon>Puccinia</taxon>
    </lineage>
</organism>
<name>A0ACC0EM19_9BASI</name>
<evidence type="ECO:0000313" key="2">
    <source>
        <dbReference type="Proteomes" id="UP001060170"/>
    </source>
</evidence>
<protein>
    <submittedName>
        <fullName evidence="1">Uncharacterized protein</fullName>
    </submittedName>
</protein>
<dbReference type="Proteomes" id="UP001060170">
    <property type="component" value="Chromosome 4"/>
</dbReference>
<sequence length="671" mass="73971">MSTQDRLPLKRELIKLKPPKTPVQLEGDSSRGLQPVTYHPIHGILQQAPTISLKNQKVLEEDEYMEALSKIIKRDFFPSLDQFEKQKQEWLDQRRRKNNNNLLLQHSPSGSSSSFTNSNINHRNWSSLDNTAVPPKRWEDGGPTPKITQTCTPGRTPLRADTPSVETPRISSTPTSESIIGSSSQSVVGEVVVRKSYDETLSLDEFCSRYTSEDNSSFSEILNNANRLKRIKYAWAFDSSSKHNSRLLESTLKREHLIGMIGKMSEGGHGIGLIEGISGKPGERKMVENVVTTEERLAIQASERDDPKLITCSKTGKLQDFTTTPTTNNGKSVTGIDVVVDRHRQEIRNPDSWPHVVKNGFMFSPDANTSSHQPAKPPPFPSKPDILPGDPKSINHASTRMHNDDLLVSNLKRSRASSSSRHSLSSASPTRSQIAAAINGKLPNQSNGSPRVNGFSFVPELPTPDVEEMNRTSELDQLMTWGEIMTTPVRVDEGGSHTEDLQPIDQDEEDDEDEDDSQMIENGPFRISKRAKREELAIGMARKASKSLRQKFGNQATGLGIIGPRSSSKLRRSLLGDQTSSTSASTRDRSQNGSPLNPTKPQFNSPRREGYLSPAAKNLLKKTGGLSSSSASSSTRNPSSSSSGLKLNSPAHDHNITMKKKVGIFTPVRGC</sequence>
<reference evidence="1 2" key="3">
    <citation type="journal article" date="2022" name="Microbiol. Spectr.">
        <title>Folding features and dynamics of 3D genome architecture in plant fungal pathogens.</title>
        <authorList>
            <person name="Xia C."/>
        </authorList>
    </citation>
    <scope>NUCLEOTIDE SEQUENCE [LARGE SCALE GENOMIC DNA]</scope>
    <source>
        <strain evidence="1 2">93-210</strain>
    </source>
</reference>
<dbReference type="EMBL" id="CM045868">
    <property type="protein sequence ID" value="KAI7956703.1"/>
    <property type="molecule type" value="Genomic_DNA"/>
</dbReference>
<gene>
    <name evidence="1" type="ORF">MJO28_003798</name>
</gene>
<accession>A0ACC0EM19</accession>
<comment type="caution">
    <text evidence="1">The sequence shown here is derived from an EMBL/GenBank/DDBJ whole genome shotgun (WGS) entry which is preliminary data.</text>
</comment>
<reference evidence="2" key="2">
    <citation type="journal article" date="2018" name="Mol. Plant Microbe Interact.">
        <title>Genome sequence resources for the wheat stripe rust pathogen (Puccinia striiformis f. sp. tritici) and the barley stripe rust pathogen (Puccinia striiformis f. sp. hordei).</title>
        <authorList>
            <person name="Xia C."/>
            <person name="Wang M."/>
            <person name="Yin C."/>
            <person name="Cornejo O.E."/>
            <person name="Hulbert S.H."/>
            <person name="Chen X."/>
        </authorList>
    </citation>
    <scope>NUCLEOTIDE SEQUENCE [LARGE SCALE GENOMIC DNA]</scope>
    <source>
        <strain evidence="2">93-210</strain>
    </source>
</reference>